<dbReference type="InterPro" id="IPR017578">
    <property type="entry name" value="Ribazole_CobC"/>
</dbReference>
<organism evidence="2 3">
    <name type="scientific">Flavobacterium terrae</name>
    <dbReference type="NCBI Taxonomy" id="415425"/>
    <lineage>
        <taxon>Bacteria</taxon>
        <taxon>Pseudomonadati</taxon>
        <taxon>Bacteroidota</taxon>
        <taxon>Flavobacteriia</taxon>
        <taxon>Flavobacteriales</taxon>
        <taxon>Flavobacteriaceae</taxon>
        <taxon>Flavobacterium</taxon>
    </lineage>
</organism>
<sequence length="173" mass="20094">MEIYLVRHTETVCAKGICYGQADVSLMQPYQEQFQEIKKQLPEEAFFYSSPLERCTILADFLSTSNFTTDKRLMEMDFGSWELKSWDEIPKEEMDPWMNDFVNVKVPEGESFEIMNDRVLSFIDEKLTEVSKPIVIVSHAGVIRSFLCKQMNLPLKEAFSNKVDFGQVIKINL</sequence>
<dbReference type="PANTHER" id="PTHR48100:SF59">
    <property type="entry name" value="ADENOSYLCOBALAMIN_ALPHA-RIBAZOLE PHOSPHATASE"/>
    <property type="match status" value="1"/>
</dbReference>
<evidence type="ECO:0000256" key="1">
    <source>
        <dbReference type="NCBIfam" id="TIGR03162"/>
    </source>
</evidence>
<gene>
    <name evidence="2" type="ORF">SAMN05444363_2250</name>
</gene>
<dbReference type="PANTHER" id="PTHR48100">
    <property type="entry name" value="BROAD-SPECIFICITY PHOSPHATASE YOR283W-RELATED"/>
    <property type="match status" value="1"/>
</dbReference>
<evidence type="ECO:0000313" key="2">
    <source>
        <dbReference type="EMBL" id="SHI98956.1"/>
    </source>
</evidence>
<dbReference type="Gene3D" id="3.40.50.1240">
    <property type="entry name" value="Phosphoglycerate mutase-like"/>
    <property type="match status" value="1"/>
</dbReference>
<reference evidence="3" key="1">
    <citation type="submission" date="2016-11" db="EMBL/GenBank/DDBJ databases">
        <authorList>
            <person name="Varghese N."/>
            <person name="Submissions S."/>
        </authorList>
    </citation>
    <scope>NUCLEOTIDE SEQUENCE [LARGE SCALE GENOMIC DNA]</scope>
    <source>
        <strain evidence="3">DSM 18829</strain>
    </source>
</reference>
<dbReference type="InterPro" id="IPR029033">
    <property type="entry name" value="His_PPase_superfam"/>
</dbReference>
<dbReference type="Pfam" id="PF00300">
    <property type="entry name" value="His_Phos_1"/>
    <property type="match status" value="1"/>
</dbReference>
<protein>
    <recommendedName>
        <fullName evidence="1">Alpha-ribazole phosphatase</fullName>
        <ecNumber evidence="1">3.1.3.73</ecNumber>
    </recommendedName>
</protein>
<dbReference type="PIRSF" id="PIRSF000709">
    <property type="entry name" value="6PFK_2-Ptase"/>
    <property type="match status" value="1"/>
</dbReference>
<dbReference type="SMART" id="SM00855">
    <property type="entry name" value="PGAM"/>
    <property type="match status" value="1"/>
</dbReference>
<dbReference type="InterPro" id="IPR013078">
    <property type="entry name" value="His_Pase_superF_clade-1"/>
</dbReference>
<dbReference type="GO" id="GO:0009236">
    <property type="term" value="P:cobalamin biosynthetic process"/>
    <property type="evidence" value="ECO:0007669"/>
    <property type="project" value="UniProtKB-UniRule"/>
</dbReference>
<dbReference type="OrthoDB" id="9782128at2"/>
<dbReference type="InterPro" id="IPR050275">
    <property type="entry name" value="PGM_Phosphatase"/>
</dbReference>
<dbReference type="SUPFAM" id="SSF53254">
    <property type="entry name" value="Phosphoglycerate mutase-like"/>
    <property type="match status" value="1"/>
</dbReference>
<proteinExistence type="predicted"/>
<dbReference type="GO" id="GO:0043755">
    <property type="term" value="F:alpha-ribazole phosphatase activity"/>
    <property type="evidence" value="ECO:0007669"/>
    <property type="project" value="UniProtKB-UniRule"/>
</dbReference>
<dbReference type="EMBL" id="FQZI01000004">
    <property type="protein sequence ID" value="SHI98956.1"/>
    <property type="molecule type" value="Genomic_DNA"/>
</dbReference>
<dbReference type="GO" id="GO:0005737">
    <property type="term" value="C:cytoplasm"/>
    <property type="evidence" value="ECO:0007669"/>
    <property type="project" value="TreeGrafter"/>
</dbReference>
<dbReference type="EC" id="3.1.3.73" evidence="1"/>
<keyword evidence="3" id="KW-1185">Reference proteome</keyword>
<dbReference type="NCBIfam" id="TIGR03162">
    <property type="entry name" value="ribazole_cobC"/>
    <property type="match status" value="1"/>
</dbReference>
<dbReference type="STRING" id="415425.SAMN05444363_2250"/>
<dbReference type="Proteomes" id="UP000184488">
    <property type="component" value="Unassembled WGS sequence"/>
</dbReference>
<name>A0A1M6FMP3_9FLAO</name>
<accession>A0A1M6FMP3</accession>
<evidence type="ECO:0000313" key="3">
    <source>
        <dbReference type="Proteomes" id="UP000184488"/>
    </source>
</evidence>
<dbReference type="CDD" id="cd07067">
    <property type="entry name" value="HP_PGM_like"/>
    <property type="match status" value="1"/>
</dbReference>
<dbReference type="AlphaFoldDB" id="A0A1M6FMP3"/>